<accession>E5A738</accession>
<organism evidence="2 3">
    <name type="scientific">Leptosphaeria maculans (strain JN3 / isolate v23.1.3 / race Av1-4-5-6-7-8)</name>
    <name type="common">Blackleg fungus</name>
    <name type="synonym">Phoma lingam</name>
    <dbReference type="NCBI Taxonomy" id="985895"/>
    <lineage>
        <taxon>Eukaryota</taxon>
        <taxon>Fungi</taxon>
        <taxon>Dikarya</taxon>
        <taxon>Ascomycota</taxon>
        <taxon>Pezizomycotina</taxon>
        <taxon>Dothideomycetes</taxon>
        <taxon>Pleosporomycetidae</taxon>
        <taxon>Pleosporales</taxon>
        <taxon>Pleosporineae</taxon>
        <taxon>Leptosphaeriaceae</taxon>
        <taxon>Plenodomus</taxon>
        <taxon>Plenodomus lingam/Leptosphaeria maculans species complex</taxon>
    </lineage>
</organism>
<dbReference type="Proteomes" id="UP000002668">
    <property type="component" value="Genome"/>
</dbReference>
<sequence length="228" mass="24812">MAEDDSNLPRRRPERCIHLFGSLSLSFDAAAFAQVRSAVLEDDKHAWLVDVVRQLPQTLESILLEVASLHESSHVAREQLADLHGAVMGGRPLDMALPLPNSVLIPLVVIDQLSQYASFAREIGVQRGSRRDDWPRSNRDTQSLGLCTGILSAIAVSTARSWAEFQQNGAAAVRLGLLIGLVVDSQDAALGGGRWRSLSVAWSGKQGEEELQGILVDYEEVSSPLHPC</sequence>
<feature type="domain" description="Starter acyltransferase (SAT)" evidence="1">
    <location>
        <begin position="105"/>
        <end position="220"/>
    </location>
</feature>
<dbReference type="GO" id="GO:0016740">
    <property type="term" value="F:transferase activity"/>
    <property type="evidence" value="ECO:0007669"/>
    <property type="project" value="InterPro"/>
</dbReference>
<dbReference type="OrthoDB" id="429813at2759"/>
<dbReference type="Pfam" id="PF16073">
    <property type="entry name" value="SAT"/>
    <property type="match status" value="1"/>
</dbReference>
<proteinExistence type="predicted"/>
<dbReference type="AlphaFoldDB" id="E5A738"/>
<dbReference type="STRING" id="985895.E5A738"/>
<name>E5A738_LEPMJ</name>
<dbReference type="eggNOG" id="KOG1202">
    <property type="taxonomic scope" value="Eukaryota"/>
</dbReference>
<dbReference type="Gene3D" id="3.40.366.10">
    <property type="entry name" value="Malonyl-Coenzyme A Acyl Carrier Protein, domain 2"/>
    <property type="match status" value="1"/>
</dbReference>
<reference evidence="3" key="1">
    <citation type="journal article" date="2011" name="Nat. Commun.">
        <title>Effector diversification within compartments of the Leptosphaeria maculans genome affected by Repeat-Induced Point mutations.</title>
        <authorList>
            <person name="Rouxel T."/>
            <person name="Grandaubert J."/>
            <person name="Hane J.K."/>
            <person name="Hoede C."/>
            <person name="van de Wouw A.P."/>
            <person name="Couloux A."/>
            <person name="Dominguez V."/>
            <person name="Anthouard V."/>
            <person name="Bally P."/>
            <person name="Bourras S."/>
            <person name="Cozijnsen A.J."/>
            <person name="Ciuffetti L.M."/>
            <person name="Degrave A."/>
            <person name="Dilmaghani A."/>
            <person name="Duret L."/>
            <person name="Fudal I."/>
            <person name="Goodwin S.B."/>
            <person name="Gout L."/>
            <person name="Glaser N."/>
            <person name="Linglin J."/>
            <person name="Kema G.H.J."/>
            <person name="Lapalu N."/>
            <person name="Lawrence C.B."/>
            <person name="May K."/>
            <person name="Meyer M."/>
            <person name="Ollivier B."/>
            <person name="Poulain J."/>
            <person name="Schoch C.L."/>
            <person name="Simon A."/>
            <person name="Spatafora J.W."/>
            <person name="Stachowiak A."/>
            <person name="Turgeon B.G."/>
            <person name="Tyler B.M."/>
            <person name="Vincent D."/>
            <person name="Weissenbach J."/>
            <person name="Amselem J."/>
            <person name="Quesneville H."/>
            <person name="Oliver R.P."/>
            <person name="Wincker P."/>
            <person name="Balesdent M.-H."/>
            <person name="Howlett B.J."/>
        </authorList>
    </citation>
    <scope>NUCLEOTIDE SEQUENCE [LARGE SCALE GENOMIC DNA]</scope>
    <source>
        <strain evidence="3">JN3 / isolate v23.1.3 / race Av1-4-5-6-7-8</strain>
    </source>
</reference>
<dbReference type="VEuPathDB" id="FungiDB:LEMA_P086720.1"/>
<dbReference type="EMBL" id="FP929136">
    <property type="protein sequence ID" value="CBX99433.1"/>
    <property type="molecule type" value="Genomic_DNA"/>
</dbReference>
<dbReference type="InterPro" id="IPR032088">
    <property type="entry name" value="SAT"/>
</dbReference>
<dbReference type="InParanoid" id="E5A738"/>
<dbReference type="HOGENOM" id="CLU_1214968_0_0_1"/>
<evidence type="ECO:0000259" key="1">
    <source>
        <dbReference type="Pfam" id="PF16073"/>
    </source>
</evidence>
<evidence type="ECO:0000313" key="3">
    <source>
        <dbReference type="Proteomes" id="UP000002668"/>
    </source>
</evidence>
<gene>
    <name evidence="2" type="ORF">LEMA_P086720.1</name>
</gene>
<evidence type="ECO:0000313" key="2">
    <source>
        <dbReference type="EMBL" id="CBX99433.1"/>
    </source>
</evidence>
<keyword evidence="3" id="KW-1185">Reference proteome</keyword>
<protein>
    <recommendedName>
        <fullName evidence="1">Starter acyltransferase (SAT) domain-containing protein</fullName>
    </recommendedName>
</protein>
<dbReference type="InterPro" id="IPR001227">
    <property type="entry name" value="Ac_transferase_dom_sf"/>
</dbReference>